<dbReference type="PROSITE" id="PS50280">
    <property type="entry name" value="SET"/>
    <property type="match status" value="1"/>
</dbReference>
<name>A0AAD6WPW6_9AGAR</name>
<comment type="caution">
    <text evidence="2">The sequence shown here is derived from an EMBL/GenBank/DDBJ whole genome shotgun (WGS) entry which is preliminary data.</text>
</comment>
<dbReference type="SMART" id="SM00317">
    <property type="entry name" value="SET"/>
    <property type="match status" value="1"/>
</dbReference>
<gene>
    <name evidence="2" type="ORF">C8F04DRAFT_337154</name>
</gene>
<evidence type="ECO:0000313" key="2">
    <source>
        <dbReference type="EMBL" id="KAJ7019326.1"/>
    </source>
</evidence>
<proteinExistence type="predicted"/>
<dbReference type="InterPro" id="IPR046341">
    <property type="entry name" value="SET_dom_sf"/>
</dbReference>
<dbReference type="PANTHER" id="PTHR47332:SF6">
    <property type="entry name" value="SET DOMAIN-CONTAINING PROTEIN"/>
    <property type="match status" value="1"/>
</dbReference>
<dbReference type="CDD" id="cd20071">
    <property type="entry name" value="SET_SMYD"/>
    <property type="match status" value="1"/>
</dbReference>
<organism evidence="2 3">
    <name type="scientific">Mycena alexandri</name>
    <dbReference type="NCBI Taxonomy" id="1745969"/>
    <lineage>
        <taxon>Eukaryota</taxon>
        <taxon>Fungi</taxon>
        <taxon>Dikarya</taxon>
        <taxon>Basidiomycota</taxon>
        <taxon>Agaricomycotina</taxon>
        <taxon>Agaricomycetes</taxon>
        <taxon>Agaricomycetidae</taxon>
        <taxon>Agaricales</taxon>
        <taxon>Marasmiineae</taxon>
        <taxon>Mycenaceae</taxon>
        <taxon>Mycena</taxon>
    </lineage>
</organism>
<protein>
    <recommendedName>
        <fullName evidence="1">SET domain-containing protein</fullName>
    </recommendedName>
</protein>
<dbReference type="Pfam" id="PF00856">
    <property type="entry name" value="SET"/>
    <property type="match status" value="1"/>
</dbReference>
<evidence type="ECO:0000313" key="3">
    <source>
        <dbReference type="Proteomes" id="UP001218188"/>
    </source>
</evidence>
<keyword evidence="3" id="KW-1185">Reference proteome</keyword>
<dbReference type="Proteomes" id="UP001218188">
    <property type="component" value="Unassembled WGS sequence"/>
</dbReference>
<dbReference type="AlphaFoldDB" id="A0AAD6WPW6"/>
<reference evidence="2" key="1">
    <citation type="submission" date="2023-03" db="EMBL/GenBank/DDBJ databases">
        <title>Massive genome expansion in bonnet fungi (Mycena s.s.) driven by repeated elements and novel gene families across ecological guilds.</title>
        <authorList>
            <consortium name="Lawrence Berkeley National Laboratory"/>
            <person name="Harder C.B."/>
            <person name="Miyauchi S."/>
            <person name="Viragh M."/>
            <person name="Kuo A."/>
            <person name="Thoen E."/>
            <person name="Andreopoulos B."/>
            <person name="Lu D."/>
            <person name="Skrede I."/>
            <person name="Drula E."/>
            <person name="Henrissat B."/>
            <person name="Morin E."/>
            <person name="Kohler A."/>
            <person name="Barry K."/>
            <person name="LaButti K."/>
            <person name="Morin E."/>
            <person name="Salamov A."/>
            <person name="Lipzen A."/>
            <person name="Mereny Z."/>
            <person name="Hegedus B."/>
            <person name="Baldrian P."/>
            <person name="Stursova M."/>
            <person name="Weitz H."/>
            <person name="Taylor A."/>
            <person name="Grigoriev I.V."/>
            <person name="Nagy L.G."/>
            <person name="Martin F."/>
            <person name="Kauserud H."/>
        </authorList>
    </citation>
    <scope>NUCLEOTIDE SEQUENCE</scope>
    <source>
        <strain evidence="2">CBHHK200</strain>
    </source>
</reference>
<dbReference type="Gene3D" id="2.170.270.10">
    <property type="entry name" value="SET domain"/>
    <property type="match status" value="1"/>
</dbReference>
<accession>A0AAD6WPW6</accession>
<dbReference type="SUPFAM" id="SSF82199">
    <property type="entry name" value="SET domain"/>
    <property type="match status" value="1"/>
</dbReference>
<dbReference type="PANTHER" id="PTHR47332">
    <property type="entry name" value="SET DOMAIN-CONTAINING PROTEIN 5"/>
    <property type="match status" value="1"/>
</dbReference>
<feature type="domain" description="SET" evidence="1">
    <location>
        <begin position="118"/>
        <end position="288"/>
    </location>
</feature>
<dbReference type="EMBL" id="JARJCM010000298">
    <property type="protein sequence ID" value="KAJ7019326.1"/>
    <property type="molecule type" value="Genomic_DNA"/>
</dbReference>
<dbReference type="InterPro" id="IPR053185">
    <property type="entry name" value="SET_domain_protein"/>
</dbReference>
<sequence>MKRGFLKNSKAVKTSTESPLLASLATLDQALPPARFPIGKTPKVDVSLPEGYHEPTLKVVERDARSGSFETGMTYTTVPNSFDCVKFSSEPVSECFFFPGSKEALMNMPNYPQPLIRPKITSFRIVDVAGKGKGLFSTRALKMGDLILTERPLLVCARGVALPRPLNFSDEQYFQYALDHLERNYEIAVNRMRPEAKEAFMALANCHTEDGSGPLVGIVRTNGLSLGGLRPGVEGDVGTYNAVCKDISRLNHSCSPNTVSQFGMASFSYSLYAVRDIADGEELTYPYMDVGVSAAKRQEDLAPYGFVCTCTACTDAAASDARRADIAAFNASASISLIEAGIAGADKFLGKYRVKISAQLKLVEQEGLESLSIYWVLLRTLMDVHIWRGEAKEASAYAARLDKIRWDADLAGDYKQFLDPKSSAYEKHKMWRKLYRR</sequence>
<dbReference type="InterPro" id="IPR001214">
    <property type="entry name" value="SET_dom"/>
</dbReference>
<evidence type="ECO:0000259" key="1">
    <source>
        <dbReference type="PROSITE" id="PS50280"/>
    </source>
</evidence>